<name>A0A8F5BS94_9CREN</name>
<dbReference type="Proteomes" id="UP000693941">
    <property type="component" value="Chromosome"/>
</dbReference>
<protein>
    <submittedName>
        <fullName evidence="2">Uncharacterized protein</fullName>
    </submittedName>
</protein>
<sequence length="275" mass="30025">MSFSWNDILNPIKNVLATGYKLTRTGLTDLFTDSAALGREVGDLIFKHKLIPFYEAIQDVETQSVRNTPVFSPLSNLGIKTGSQLFNAESQLASTFIPITGTFGHLAAHPNEPLPQKISDIAFGILDIPSVVELGDFTRALIRGSEELSPIGRVAAQIGKSKAFYVPLSAIGLGSTILSSFSNPSPDQSNYYHTNYEKLTTIASPNSHSYLDTFSSNQNFNQSNISYIQNGNSVKQSAFGLNTLFTNNKNRSDSTILLIILFILLIAMLSLIIVK</sequence>
<dbReference type="EMBL" id="CP077715">
    <property type="protein sequence ID" value="QXJ30543.1"/>
    <property type="molecule type" value="Genomic_DNA"/>
</dbReference>
<organism evidence="2 3">
    <name type="scientific">Saccharolobus shibatae</name>
    <dbReference type="NCBI Taxonomy" id="2286"/>
    <lineage>
        <taxon>Archaea</taxon>
        <taxon>Thermoproteota</taxon>
        <taxon>Thermoprotei</taxon>
        <taxon>Sulfolobales</taxon>
        <taxon>Sulfolobaceae</taxon>
        <taxon>Saccharolobus</taxon>
    </lineage>
</organism>
<evidence type="ECO:0000256" key="1">
    <source>
        <dbReference type="SAM" id="Phobius"/>
    </source>
</evidence>
<reference evidence="2" key="1">
    <citation type="journal article" date="2021" name="Environ. Microbiol.">
        <title>New insights into the diversity and evolution of the archaeal mobilome from three complete genomes of Saccharolobus shibatae.</title>
        <authorList>
            <person name="Medvedeva S."/>
            <person name="Brandt D."/>
            <person name="Cvirkaite-Krupovic V."/>
            <person name="Liu Y."/>
            <person name="Severinov K."/>
            <person name="Ishino S."/>
            <person name="Ishino Y."/>
            <person name="Prangishvili D."/>
            <person name="Kalinowski J."/>
            <person name="Krupovic M."/>
        </authorList>
    </citation>
    <scope>NUCLEOTIDE SEQUENCE</scope>
    <source>
        <strain evidence="2">BEU9</strain>
    </source>
</reference>
<feature type="transmembrane region" description="Helical" evidence="1">
    <location>
        <begin position="256"/>
        <end position="274"/>
    </location>
</feature>
<keyword evidence="1" id="KW-0472">Membrane</keyword>
<dbReference type="GeneID" id="65558748"/>
<proteinExistence type="predicted"/>
<dbReference type="AlphaFoldDB" id="A0A8F5BS94"/>
<keyword evidence="1" id="KW-1133">Transmembrane helix</keyword>
<evidence type="ECO:0000313" key="3">
    <source>
        <dbReference type="Proteomes" id="UP000693941"/>
    </source>
</evidence>
<gene>
    <name evidence="2" type="ORF">J5U21_00186</name>
</gene>
<evidence type="ECO:0000313" key="2">
    <source>
        <dbReference type="EMBL" id="QXJ30543.1"/>
    </source>
</evidence>
<keyword evidence="1" id="KW-0812">Transmembrane</keyword>
<dbReference type="RefSeq" id="WP_218260983.1">
    <property type="nucleotide sequence ID" value="NZ_CP077715.1"/>
</dbReference>
<accession>A0A8F5BS94</accession>